<gene>
    <name evidence="4" type="primary">hpcE_2</name>
    <name evidence="4" type="ORF">BN990_02823</name>
</gene>
<dbReference type="PANTHER" id="PTHR42796">
    <property type="entry name" value="FUMARYLACETOACETATE HYDROLASE DOMAIN-CONTAINING PROTEIN 2A-RELATED"/>
    <property type="match status" value="1"/>
</dbReference>
<feature type="domain" description="Fumarylacetoacetase-like C-terminal" evidence="3">
    <location>
        <begin position="47"/>
        <end position="251"/>
    </location>
</feature>
<comment type="caution">
    <text evidence="4">The sequence shown here is derived from an EMBL/GenBank/DDBJ whole genome shotgun (WGS) entry which is preliminary data.</text>
</comment>
<dbReference type="GO" id="GO:0008704">
    <property type="term" value="F:5-carboxymethyl-2-hydroxymuconate delta-isomerase activity"/>
    <property type="evidence" value="ECO:0007669"/>
    <property type="project" value="InterPro"/>
</dbReference>
<proteinExistence type="inferred from homology"/>
<dbReference type="eggNOG" id="COG0179">
    <property type="taxonomic scope" value="Bacteria"/>
</dbReference>
<dbReference type="InterPro" id="IPR011234">
    <property type="entry name" value="Fumarylacetoacetase-like_C"/>
</dbReference>
<evidence type="ECO:0000313" key="5">
    <source>
        <dbReference type="Proteomes" id="UP000028875"/>
    </source>
</evidence>
<accession>A0A024QDA5</accession>
<dbReference type="Proteomes" id="UP000028875">
    <property type="component" value="Unassembled WGS sequence"/>
</dbReference>
<dbReference type="PANTHER" id="PTHR42796:SF4">
    <property type="entry name" value="FUMARYLACETOACETATE HYDROLASE DOMAIN-CONTAINING PROTEIN 2A"/>
    <property type="match status" value="1"/>
</dbReference>
<dbReference type="Pfam" id="PF01557">
    <property type="entry name" value="FAA_hydrolase"/>
    <property type="match status" value="1"/>
</dbReference>
<keyword evidence="4" id="KW-0413">Isomerase</keyword>
<name>A0A024QDA5_9BACI</name>
<evidence type="ECO:0000313" key="4">
    <source>
        <dbReference type="EMBL" id="CDQ40498.1"/>
    </source>
</evidence>
<evidence type="ECO:0000259" key="3">
    <source>
        <dbReference type="Pfam" id="PF01557"/>
    </source>
</evidence>
<dbReference type="SUPFAM" id="SSF56529">
    <property type="entry name" value="FAH"/>
    <property type="match status" value="1"/>
</dbReference>
<protein>
    <submittedName>
        <fullName evidence="4">Homoprotocatechuate catabolism bifunctional isomerase/decarboxylase</fullName>
    </submittedName>
</protein>
<comment type="similarity">
    <text evidence="1">Belongs to the FAH family.</text>
</comment>
<dbReference type="RefSeq" id="WP_232620900.1">
    <property type="nucleotide sequence ID" value="NZ_BNER01000004.1"/>
</dbReference>
<dbReference type="EMBL" id="CCDP010000002">
    <property type="protein sequence ID" value="CDQ40498.1"/>
    <property type="molecule type" value="Genomic_DNA"/>
</dbReference>
<reference evidence="4 5" key="1">
    <citation type="submission" date="2014-03" db="EMBL/GenBank/DDBJ databases">
        <authorList>
            <person name="Urmite Genomes U."/>
        </authorList>
    </citation>
    <scope>NUCLEOTIDE SEQUENCE [LARGE SCALE GENOMIC DNA]</scope>
    <source>
        <strain evidence="4 5">Vm-5</strain>
    </source>
</reference>
<dbReference type="InterPro" id="IPR012686">
    <property type="entry name" value="HPA_isomer/decarb_N"/>
</dbReference>
<reference evidence="5" key="2">
    <citation type="submission" date="2014-05" db="EMBL/GenBank/DDBJ databases">
        <title>Draft genome sequence of Virgibacillus massiliensis Vm-5.</title>
        <authorList>
            <person name="Khelaifia S."/>
            <person name="Croce O."/>
            <person name="Lagier J.C."/>
            <person name="Raoult D."/>
        </authorList>
    </citation>
    <scope>NUCLEOTIDE SEQUENCE [LARGE SCALE GENOMIC DNA]</scope>
    <source>
        <strain evidence="5">Vm-5</strain>
    </source>
</reference>
<dbReference type="GO" id="GO:0044281">
    <property type="term" value="P:small molecule metabolic process"/>
    <property type="evidence" value="ECO:0007669"/>
    <property type="project" value="UniProtKB-ARBA"/>
</dbReference>
<dbReference type="AlphaFoldDB" id="A0A024QDA5"/>
<dbReference type="GO" id="GO:0046872">
    <property type="term" value="F:metal ion binding"/>
    <property type="evidence" value="ECO:0007669"/>
    <property type="project" value="UniProtKB-KW"/>
</dbReference>
<dbReference type="STRING" id="1462526.BN990_02823"/>
<keyword evidence="5" id="KW-1185">Reference proteome</keyword>
<sequence length="262" mass="28746">MQTVYLKQSGVHPFKEARVDLENDTIVIAGKTYVKKDISYDIPVNGTVYGTLLNYRGAYQKLEKSMYEPPYQAPPKAPILYIKPVNTFASAGSTIVLPEGVFELEIGAALGVVIGRTATKVTTSEALSYVEGYTIVNDVSIPHDSVYRPAIKEKARDGFCPIGPWIVACDSINNPNDLQLRVKINGELKQENTTKNLIRSVEELIADVTAFMTLTKGDVLLVGVPENAPLAREDDMVQIEIDKIGTLENQVISEKAFIGGRI</sequence>
<dbReference type="InterPro" id="IPR036663">
    <property type="entry name" value="Fumarylacetoacetase_C_sf"/>
</dbReference>
<dbReference type="NCBIfam" id="TIGR02305">
    <property type="entry name" value="HpaG-N-term"/>
    <property type="match status" value="1"/>
</dbReference>
<dbReference type="InterPro" id="IPR051121">
    <property type="entry name" value="FAH"/>
</dbReference>
<dbReference type="Gene3D" id="3.90.850.10">
    <property type="entry name" value="Fumarylacetoacetase-like, C-terminal domain"/>
    <property type="match status" value="1"/>
</dbReference>
<organism evidence="4 5">
    <name type="scientific">Virgibacillus massiliensis</name>
    <dbReference type="NCBI Taxonomy" id="1462526"/>
    <lineage>
        <taxon>Bacteria</taxon>
        <taxon>Bacillati</taxon>
        <taxon>Bacillota</taxon>
        <taxon>Bacilli</taxon>
        <taxon>Bacillales</taxon>
        <taxon>Bacillaceae</taxon>
        <taxon>Virgibacillus</taxon>
    </lineage>
</organism>
<dbReference type="GO" id="GO:0018800">
    <property type="term" value="F:5-oxopent-3-ene-1,2,5-tricarboxylate decarboxylase activity"/>
    <property type="evidence" value="ECO:0007669"/>
    <property type="project" value="InterPro"/>
</dbReference>
<evidence type="ECO:0000256" key="1">
    <source>
        <dbReference type="ARBA" id="ARBA00010211"/>
    </source>
</evidence>
<evidence type="ECO:0000256" key="2">
    <source>
        <dbReference type="ARBA" id="ARBA00022723"/>
    </source>
</evidence>
<keyword evidence="2" id="KW-0479">Metal-binding</keyword>